<dbReference type="Proteomes" id="UP000601435">
    <property type="component" value="Unassembled WGS sequence"/>
</dbReference>
<reference evidence="2" key="1">
    <citation type="submission" date="2021-02" db="EMBL/GenBank/DDBJ databases">
        <authorList>
            <person name="Dougan E. K."/>
            <person name="Rhodes N."/>
            <person name="Thang M."/>
            <person name="Chan C."/>
        </authorList>
    </citation>
    <scope>NUCLEOTIDE SEQUENCE</scope>
</reference>
<dbReference type="Pfam" id="PF01755">
    <property type="entry name" value="Glyco_transf_25"/>
    <property type="match status" value="1"/>
</dbReference>
<dbReference type="AlphaFoldDB" id="A0A812X6M3"/>
<name>A0A812X6M3_9DINO</name>
<comment type="caution">
    <text evidence="2">The sequence shown here is derived from an EMBL/GenBank/DDBJ whole genome shotgun (WGS) entry which is preliminary data.</text>
</comment>
<feature type="domain" description="Glycosyl transferase family 25" evidence="1">
    <location>
        <begin position="34"/>
        <end position="107"/>
    </location>
</feature>
<evidence type="ECO:0000259" key="1">
    <source>
        <dbReference type="Pfam" id="PF01755"/>
    </source>
</evidence>
<protein>
    <submittedName>
        <fullName evidence="2">Est protein</fullName>
    </submittedName>
</protein>
<proteinExistence type="predicted"/>
<dbReference type="OrthoDB" id="433738at2759"/>
<keyword evidence="3" id="KW-1185">Reference proteome</keyword>
<evidence type="ECO:0000313" key="2">
    <source>
        <dbReference type="EMBL" id="CAE7708466.1"/>
    </source>
</evidence>
<accession>A0A812X6M3</accession>
<sequence length="182" mass="19715">MTEVPQNDVAQSWSTDRNSRYDGRAGYREGFTLRMSPGERGCAMSHVRAWRRTAAGNRPVLILEDDAVPAKQFCKRLKRVVLAAAEQSADALYLGHIQGAPWRQRLAPGLYEAEYLWTPKVQSWEDSGLRPVAEGCTKASVCAASGSAGGQLHGLADVPEAVLRFGCLSADGEAGARMGPRI</sequence>
<gene>
    <name evidence="2" type="primary">est</name>
    <name evidence="2" type="ORF">SNEC2469_LOCUS20430</name>
</gene>
<dbReference type="EMBL" id="CAJNJA010035563">
    <property type="protein sequence ID" value="CAE7708466.1"/>
    <property type="molecule type" value="Genomic_DNA"/>
</dbReference>
<organism evidence="2 3">
    <name type="scientific">Symbiodinium necroappetens</name>
    <dbReference type="NCBI Taxonomy" id="1628268"/>
    <lineage>
        <taxon>Eukaryota</taxon>
        <taxon>Sar</taxon>
        <taxon>Alveolata</taxon>
        <taxon>Dinophyceae</taxon>
        <taxon>Suessiales</taxon>
        <taxon>Symbiodiniaceae</taxon>
        <taxon>Symbiodinium</taxon>
    </lineage>
</organism>
<dbReference type="InterPro" id="IPR002654">
    <property type="entry name" value="Glyco_trans_25"/>
</dbReference>
<evidence type="ECO:0000313" key="3">
    <source>
        <dbReference type="Proteomes" id="UP000601435"/>
    </source>
</evidence>